<evidence type="ECO:0000313" key="2">
    <source>
        <dbReference type="Proteomes" id="UP000007485"/>
    </source>
</evidence>
<organism evidence="1 2">
    <name type="scientific">Vulcanisaeta moutnovskia (strain 768-28)</name>
    <dbReference type="NCBI Taxonomy" id="985053"/>
    <lineage>
        <taxon>Archaea</taxon>
        <taxon>Thermoproteota</taxon>
        <taxon>Thermoprotei</taxon>
        <taxon>Thermoproteales</taxon>
        <taxon>Thermoproteaceae</taxon>
        <taxon>Vulcanisaeta</taxon>
    </lineage>
</organism>
<dbReference type="RefSeq" id="WP_013604667.1">
    <property type="nucleotide sequence ID" value="NC_015151.1"/>
</dbReference>
<dbReference type="GeneID" id="10288952"/>
<sequence>MKNTYIAYLPWYVKLEDGTRYKIPLSLIMRGLRSNIFIIKIPSYEIRRAVMGLIEKGFKPTLLAVDKGESYSLSMRAYGPWELHTRIFNDGTIETEVEINRDYLQHLVGPRFNVVYETYESLRNYVSERKICIRPFGMCIGDVIENIGIELRAPKALIPWKPIAIITASLALAPILNNLSKAYNAFV</sequence>
<protein>
    <submittedName>
        <fullName evidence="1">Uncharacterized protein</fullName>
    </submittedName>
</protein>
<keyword evidence="2" id="KW-1185">Reference proteome</keyword>
<reference evidence="1 2" key="1">
    <citation type="journal article" date="2011" name="J. Bacteriol.">
        <title>Complete genome sequence of 'Vulcanisaeta moutnovskia' strain 768-28, a novel member of the hyperthermophilic crenarchaeal genus vulcanisaeta.</title>
        <authorList>
            <person name="Gumerov V.M."/>
            <person name="Mardanov A.V."/>
            <person name="Beletsky A.V."/>
            <person name="Prokofeva M.I."/>
            <person name="Bonch-Osmolovskaya E.A."/>
            <person name="Ravin N.V."/>
            <person name="Skryabin K.G."/>
        </authorList>
    </citation>
    <scope>NUCLEOTIDE SEQUENCE [LARGE SCALE GENOMIC DNA]</scope>
    <source>
        <strain evidence="1 2">768-28</strain>
    </source>
</reference>
<dbReference type="AlphaFoldDB" id="F0QYS2"/>
<evidence type="ECO:0000313" key="1">
    <source>
        <dbReference type="EMBL" id="ADY01505.1"/>
    </source>
</evidence>
<dbReference type="eggNOG" id="arCOG04033">
    <property type="taxonomic scope" value="Archaea"/>
</dbReference>
<dbReference type="KEGG" id="vmo:VMUT_1300"/>
<dbReference type="OrthoDB" id="26462at2157"/>
<dbReference type="Proteomes" id="UP000007485">
    <property type="component" value="Chromosome"/>
</dbReference>
<proteinExistence type="predicted"/>
<dbReference type="EMBL" id="CP002529">
    <property type="protein sequence ID" value="ADY01505.1"/>
    <property type="molecule type" value="Genomic_DNA"/>
</dbReference>
<gene>
    <name evidence="1" type="ordered locus">VMUT_1300</name>
</gene>
<dbReference type="HOGENOM" id="CLU_104053_0_0_2"/>
<dbReference type="STRING" id="985053.VMUT_1300"/>
<name>F0QYS2_VULM7</name>
<accession>F0QYS2</accession>